<dbReference type="OrthoDB" id="2436309at2759"/>
<accession>A0A9N9JRI7</accession>
<reference evidence="1" key="1">
    <citation type="submission" date="2021-06" db="EMBL/GenBank/DDBJ databases">
        <authorList>
            <person name="Kallberg Y."/>
            <person name="Tangrot J."/>
            <person name="Rosling A."/>
        </authorList>
    </citation>
    <scope>NUCLEOTIDE SEQUENCE</scope>
    <source>
        <strain evidence="1">MA453B</strain>
    </source>
</reference>
<gene>
    <name evidence="1" type="ORF">DERYTH_LOCUS21330</name>
</gene>
<dbReference type="EMBL" id="CAJVPY010026958">
    <property type="protein sequence ID" value="CAG8790512.1"/>
    <property type="molecule type" value="Genomic_DNA"/>
</dbReference>
<dbReference type="Proteomes" id="UP000789405">
    <property type="component" value="Unassembled WGS sequence"/>
</dbReference>
<evidence type="ECO:0000313" key="1">
    <source>
        <dbReference type="EMBL" id="CAG8790512.1"/>
    </source>
</evidence>
<name>A0A9N9JRI7_9GLOM</name>
<sequence>CIELDLKNAKDYVEAIKTFLSLPEVIKYLRNYIIPLPADFPGQLFI</sequence>
<protein>
    <submittedName>
        <fullName evidence="1">15954_t:CDS:1</fullName>
    </submittedName>
</protein>
<organism evidence="1 2">
    <name type="scientific">Dentiscutata erythropus</name>
    <dbReference type="NCBI Taxonomy" id="1348616"/>
    <lineage>
        <taxon>Eukaryota</taxon>
        <taxon>Fungi</taxon>
        <taxon>Fungi incertae sedis</taxon>
        <taxon>Mucoromycota</taxon>
        <taxon>Glomeromycotina</taxon>
        <taxon>Glomeromycetes</taxon>
        <taxon>Diversisporales</taxon>
        <taxon>Gigasporaceae</taxon>
        <taxon>Dentiscutata</taxon>
    </lineage>
</organism>
<comment type="caution">
    <text evidence="1">The sequence shown here is derived from an EMBL/GenBank/DDBJ whole genome shotgun (WGS) entry which is preliminary data.</text>
</comment>
<feature type="non-terminal residue" evidence="1">
    <location>
        <position position="46"/>
    </location>
</feature>
<evidence type="ECO:0000313" key="2">
    <source>
        <dbReference type="Proteomes" id="UP000789405"/>
    </source>
</evidence>
<keyword evidence="2" id="KW-1185">Reference proteome</keyword>
<proteinExistence type="predicted"/>
<dbReference type="AlphaFoldDB" id="A0A9N9JRI7"/>